<dbReference type="Pfam" id="PF14059">
    <property type="entry name" value="DUF4251"/>
    <property type="match status" value="1"/>
</dbReference>
<feature type="signal peptide" evidence="1">
    <location>
        <begin position="1"/>
        <end position="23"/>
    </location>
</feature>
<dbReference type="Gene3D" id="2.40.128.410">
    <property type="match status" value="1"/>
</dbReference>
<gene>
    <name evidence="2" type="ORF">SAMN04488010_2239</name>
</gene>
<evidence type="ECO:0000256" key="1">
    <source>
        <dbReference type="SAM" id="SignalP"/>
    </source>
</evidence>
<dbReference type="STRING" id="440514.SAMN04488010_2239"/>
<evidence type="ECO:0008006" key="4">
    <source>
        <dbReference type="Google" id="ProtNLM"/>
    </source>
</evidence>
<feature type="chain" id="PRO_5011590306" description="DUF4251 domain-containing protein" evidence="1">
    <location>
        <begin position="24"/>
        <end position="180"/>
    </location>
</feature>
<accession>A0A1I6J4R3</accession>
<evidence type="ECO:0000313" key="3">
    <source>
        <dbReference type="Proteomes" id="UP000199462"/>
    </source>
</evidence>
<dbReference type="InterPro" id="IPR025347">
    <property type="entry name" value="DUF4251"/>
</dbReference>
<protein>
    <recommendedName>
        <fullName evidence="4">DUF4251 domain-containing protein</fullName>
    </recommendedName>
</protein>
<reference evidence="3" key="1">
    <citation type="submission" date="2016-10" db="EMBL/GenBank/DDBJ databases">
        <authorList>
            <person name="Varghese N."/>
            <person name="Submissions S."/>
        </authorList>
    </citation>
    <scope>NUCLEOTIDE SEQUENCE [LARGE SCALE GENOMIC DNA]</scope>
    <source>
        <strain evidence="3">DSM 19891</strain>
    </source>
</reference>
<dbReference type="Proteomes" id="UP000199462">
    <property type="component" value="Unassembled WGS sequence"/>
</dbReference>
<dbReference type="RefSeq" id="WP_091903105.1">
    <property type="nucleotide sequence ID" value="NZ_FOYX01000002.1"/>
</dbReference>
<dbReference type="AlphaFoldDB" id="A0A1I6J4R3"/>
<organism evidence="2 3">
    <name type="scientific">Maribacter stanieri</name>
    <dbReference type="NCBI Taxonomy" id="440514"/>
    <lineage>
        <taxon>Bacteria</taxon>
        <taxon>Pseudomonadati</taxon>
        <taxon>Bacteroidota</taxon>
        <taxon>Flavobacteriia</taxon>
        <taxon>Flavobacteriales</taxon>
        <taxon>Flavobacteriaceae</taxon>
        <taxon>Maribacter</taxon>
    </lineage>
</organism>
<keyword evidence="1" id="KW-0732">Signal</keyword>
<proteinExistence type="predicted"/>
<sequence>MRTSLMLLFVFTALLGCKSSKMAIDDTHPIHALVSSKNFAFTAKSANPMVTQSLNAVANSGLIAPGSTISRIDLSGNNSYLKVFGDSVTANLPYYGERQFGGGYGSATGVEFKGEPDNYLQEFDTDKQKYTISFQITDKSDRYTILMDVYPSQSSTVYVTMANRNAIQYDGSIKVNKDED</sequence>
<keyword evidence="3" id="KW-1185">Reference proteome</keyword>
<evidence type="ECO:0000313" key="2">
    <source>
        <dbReference type="EMBL" id="SFR73480.1"/>
    </source>
</evidence>
<dbReference type="PROSITE" id="PS51257">
    <property type="entry name" value="PROKAR_LIPOPROTEIN"/>
    <property type="match status" value="1"/>
</dbReference>
<dbReference type="EMBL" id="FOYX01000002">
    <property type="protein sequence ID" value="SFR73480.1"/>
    <property type="molecule type" value="Genomic_DNA"/>
</dbReference>
<name>A0A1I6J4R3_9FLAO</name>